<evidence type="ECO:0000259" key="2">
    <source>
        <dbReference type="Pfam" id="PF03462"/>
    </source>
</evidence>
<gene>
    <name evidence="3" type="primary">prfA_2</name>
    <name evidence="3" type="ORF">BWY04_00981</name>
</gene>
<name>A0A1V5ZML7_9BACT</name>
<keyword evidence="1" id="KW-0175">Coiled coil</keyword>
<organism evidence="3">
    <name type="scientific">candidate division CPR1 bacterium ADurb.Bin160</name>
    <dbReference type="NCBI Taxonomy" id="1852826"/>
    <lineage>
        <taxon>Bacteria</taxon>
        <taxon>candidate division CPR1</taxon>
    </lineage>
</organism>
<evidence type="ECO:0000256" key="1">
    <source>
        <dbReference type="SAM" id="Coils"/>
    </source>
</evidence>
<dbReference type="Pfam" id="PF03462">
    <property type="entry name" value="PCRF"/>
    <property type="match status" value="1"/>
</dbReference>
<evidence type="ECO:0000313" key="3">
    <source>
        <dbReference type="EMBL" id="OQB41174.1"/>
    </source>
</evidence>
<dbReference type="Gene3D" id="6.10.140.1950">
    <property type="match status" value="1"/>
</dbReference>
<dbReference type="Proteomes" id="UP000485621">
    <property type="component" value="Unassembled WGS sequence"/>
</dbReference>
<proteinExistence type="predicted"/>
<accession>A0A1V5ZML7</accession>
<dbReference type="GO" id="GO:0006415">
    <property type="term" value="P:translational termination"/>
    <property type="evidence" value="ECO:0007669"/>
    <property type="project" value="InterPro"/>
</dbReference>
<dbReference type="InterPro" id="IPR045853">
    <property type="entry name" value="Pep_chain_release_fac_I_sf"/>
</dbReference>
<dbReference type="AlphaFoldDB" id="A0A1V5ZML7"/>
<dbReference type="InterPro" id="IPR005139">
    <property type="entry name" value="PCRF"/>
</dbReference>
<reference evidence="3" key="1">
    <citation type="submission" date="2017-02" db="EMBL/GenBank/DDBJ databases">
        <title>Delving into the versatile metabolic prowess of the omnipresent phylum Bacteroidetes.</title>
        <authorList>
            <person name="Nobu M.K."/>
            <person name="Mei R."/>
            <person name="Narihiro T."/>
            <person name="Kuroda K."/>
            <person name="Liu W.-T."/>
        </authorList>
    </citation>
    <scope>NUCLEOTIDE SEQUENCE</scope>
    <source>
        <strain evidence="3">ADurb.Bin160</strain>
    </source>
</reference>
<comment type="caution">
    <text evidence="3">The sequence shown here is derived from an EMBL/GenBank/DDBJ whole genome shotgun (WGS) entry which is preliminary data.</text>
</comment>
<sequence length="118" mass="13689">MIEKLKSIVQEYLRLSELAIDPETLGNQQESIKINKQISDMQEKYELAKEYLNYHGQLEEAKEILNAESDEDMLEIAKEQKKESEAKLEELEQQIKIALLPSDPNDDKNIFLEIRPAA</sequence>
<protein>
    <submittedName>
        <fullName evidence="3">Peptide chain release factor 1</fullName>
    </submittedName>
</protein>
<dbReference type="EMBL" id="MWDB01000022">
    <property type="protein sequence ID" value="OQB41174.1"/>
    <property type="molecule type" value="Genomic_DNA"/>
</dbReference>
<feature type="coiled-coil region" evidence="1">
    <location>
        <begin position="67"/>
        <end position="94"/>
    </location>
</feature>
<dbReference type="SUPFAM" id="SSF75620">
    <property type="entry name" value="Release factor"/>
    <property type="match status" value="1"/>
</dbReference>
<feature type="domain" description="Peptide chain release factor" evidence="2">
    <location>
        <begin position="10"/>
        <end position="118"/>
    </location>
</feature>